<evidence type="ECO:0000313" key="3">
    <source>
        <dbReference type="Proteomes" id="UP001197974"/>
    </source>
</evidence>
<evidence type="ECO:0000256" key="1">
    <source>
        <dbReference type="SAM" id="Phobius"/>
    </source>
</evidence>
<protein>
    <recommendedName>
        <fullName evidence="4">Undecaprenyl-phosphate alpha-N-acetylglucosaminyl 1-phosphate transferase</fullName>
    </recommendedName>
</protein>
<accession>A0ABY9JSS3</accession>
<reference evidence="2 3" key="1">
    <citation type="submission" date="2023-06" db="EMBL/GenBank/DDBJ databases">
        <title>Five Gram-positive bacteria isolated from mangrove sediments in Shenzhen, Guangdong, China.</title>
        <authorList>
            <person name="Yu S."/>
            <person name="Zheng W."/>
            <person name="Huang Y."/>
        </authorList>
    </citation>
    <scope>NUCLEOTIDE SEQUENCE [LARGE SCALE GENOMIC DNA]</scope>
    <source>
        <strain evidence="2 3">SaN35-3</strain>
    </source>
</reference>
<dbReference type="Proteomes" id="UP001197974">
    <property type="component" value="Chromosome"/>
</dbReference>
<feature type="transmembrane region" description="Helical" evidence="1">
    <location>
        <begin position="6"/>
        <end position="30"/>
    </location>
</feature>
<keyword evidence="1" id="KW-0472">Membrane</keyword>
<gene>
    <name evidence="2" type="ORF">LC087_11685</name>
</gene>
<organism evidence="2 3">
    <name type="scientific">Bacillus carboniphilus</name>
    <dbReference type="NCBI Taxonomy" id="86663"/>
    <lineage>
        <taxon>Bacteria</taxon>
        <taxon>Bacillati</taxon>
        <taxon>Bacillota</taxon>
        <taxon>Bacilli</taxon>
        <taxon>Bacillales</taxon>
        <taxon>Bacillaceae</taxon>
        <taxon>Bacillus</taxon>
    </lineage>
</organism>
<evidence type="ECO:0000313" key="2">
    <source>
        <dbReference type="EMBL" id="WLR41548.1"/>
    </source>
</evidence>
<keyword evidence="1" id="KW-0812">Transmembrane</keyword>
<name>A0ABY9JSS3_9BACI</name>
<keyword evidence="3" id="KW-1185">Reference proteome</keyword>
<dbReference type="RefSeq" id="WP_306019593.1">
    <property type="nucleotide sequence ID" value="NZ_CP129013.1"/>
</dbReference>
<evidence type="ECO:0008006" key="4">
    <source>
        <dbReference type="Google" id="ProtNLM"/>
    </source>
</evidence>
<proteinExistence type="predicted"/>
<keyword evidence="1" id="KW-1133">Transmembrane helix</keyword>
<dbReference type="EMBL" id="CP129013">
    <property type="protein sequence ID" value="WLR41548.1"/>
    <property type="molecule type" value="Genomic_DNA"/>
</dbReference>
<feature type="transmembrane region" description="Helical" evidence="1">
    <location>
        <begin position="51"/>
        <end position="78"/>
    </location>
</feature>
<sequence length="88" mass="9840">MYTLLDYIVAFFISLTMAIVITPSVIKFAHKYNFIDIPNNRKVHNGSMPRIGGLSIVIGAASGLLYLNQLIIQIWPVIVGVELSYWSV</sequence>